<dbReference type="EMBL" id="WTUZ01000022">
    <property type="protein sequence ID" value="MZQ85620.1"/>
    <property type="molecule type" value="Genomic_DNA"/>
</dbReference>
<evidence type="ECO:0000313" key="1">
    <source>
        <dbReference type="EMBL" id="MZQ85620.1"/>
    </source>
</evidence>
<evidence type="ECO:0008006" key="3">
    <source>
        <dbReference type="Google" id="ProtNLM"/>
    </source>
</evidence>
<keyword evidence="2" id="KW-1185">Reference proteome</keyword>
<dbReference type="Proteomes" id="UP000481087">
    <property type="component" value="Unassembled WGS sequence"/>
</dbReference>
<name>A0A6L8V8P3_9BACL</name>
<dbReference type="InterPro" id="IPR016024">
    <property type="entry name" value="ARM-type_fold"/>
</dbReference>
<proteinExistence type="predicted"/>
<dbReference type="RefSeq" id="WP_161409845.1">
    <property type="nucleotide sequence ID" value="NZ_WTUZ01000022.1"/>
</dbReference>
<dbReference type="Gene3D" id="1.25.10.10">
    <property type="entry name" value="Leucine-rich Repeat Variant"/>
    <property type="match status" value="1"/>
</dbReference>
<dbReference type="InterPro" id="IPR011989">
    <property type="entry name" value="ARM-like"/>
</dbReference>
<protein>
    <recommendedName>
        <fullName evidence="3">HEAT repeat domain-containing protein</fullName>
    </recommendedName>
</protein>
<evidence type="ECO:0000313" key="2">
    <source>
        <dbReference type="Proteomes" id="UP000481087"/>
    </source>
</evidence>
<dbReference type="SUPFAM" id="SSF48371">
    <property type="entry name" value="ARM repeat"/>
    <property type="match status" value="1"/>
</dbReference>
<dbReference type="AlphaFoldDB" id="A0A6L8V8P3"/>
<organism evidence="1 2">
    <name type="scientific">Paenibacillus silvestris</name>
    <dbReference type="NCBI Taxonomy" id="2606219"/>
    <lineage>
        <taxon>Bacteria</taxon>
        <taxon>Bacillati</taxon>
        <taxon>Bacillota</taxon>
        <taxon>Bacilli</taxon>
        <taxon>Bacillales</taxon>
        <taxon>Paenibacillaceae</taxon>
        <taxon>Paenibacillus</taxon>
    </lineage>
</organism>
<comment type="caution">
    <text evidence="1">The sequence shown here is derived from an EMBL/GenBank/DDBJ whole genome shotgun (WGS) entry which is preliminary data.</text>
</comment>
<sequence length="167" mass="19160">MEDYRRYIPLLATKDGWQTAYPILDKAGKLAIDAILEGLESQDWRIRKWCTALLDHNADQRCIEPLVCRLTDSYADVRRHAVHSIGCQSCKDESLCLDIIALLIERAMKDTSILVKRSAVHMLGNQPYDVRATEALAYMIGHEKDKKLLFNATWSLKQQNHLLHAQK</sequence>
<reference evidence="1 2" key="1">
    <citation type="submission" date="2019-12" db="EMBL/GenBank/DDBJ databases">
        <title>Paenibacillus sp. nov. sp. isolated from soil.</title>
        <authorList>
            <person name="Kim J."/>
            <person name="Jeong S.E."/>
            <person name="Jung H.S."/>
            <person name="Jeon C.O."/>
        </authorList>
    </citation>
    <scope>NUCLEOTIDE SEQUENCE [LARGE SCALE GENOMIC DNA]</scope>
    <source>
        <strain evidence="1 2">5J-6</strain>
    </source>
</reference>
<gene>
    <name evidence="1" type="ORF">GQF01_26210</name>
</gene>
<accession>A0A6L8V8P3</accession>